<organism evidence="3 4">
    <name type="scientific">Gossypium raimondii</name>
    <name type="common">Peruvian cotton</name>
    <name type="synonym">Gossypium klotzschianum subsp. raimondii</name>
    <dbReference type="NCBI Taxonomy" id="29730"/>
    <lineage>
        <taxon>Eukaryota</taxon>
        <taxon>Viridiplantae</taxon>
        <taxon>Streptophyta</taxon>
        <taxon>Embryophyta</taxon>
        <taxon>Tracheophyta</taxon>
        <taxon>Spermatophyta</taxon>
        <taxon>Magnoliopsida</taxon>
        <taxon>eudicotyledons</taxon>
        <taxon>Gunneridae</taxon>
        <taxon>Pentapetalae</taxon>
        <taxon>rosids</taxon>
        <taxon>malvids</taxon>
        <taxon>Malvales</taxon>
        <taxon>Malvaceae</taxon>
        <taxon>Malvoideae</taxon>
        <taxon>Gossypium</taxon>
    </lineage>
</organism>
<evidence type="ECO:0008006" key="5">
    <source>
        <dbReference type="Google" id="ProtNLM"/>
    </source>
</evidence>
<dbReference type="Pfam" id="PF02704">
    <property type="entry name" value="GASA"/>
    <property type="match status" value="1"/>
</dbReference>
<keyword evidence="2" id="KW-0939">Gibberellin signaling pathway</keyword>
<dbReference type="OMA" id="INCNFAC"/>
<dbReference type="Proteomes" id="UP000032304">
    <property type="component" value="Chromosome 6"/>
</dbReference>
<keyword evidence="4" id="KW-1185">Reference proteome</keyword>
<accession>A0A0D2RVF2</accession>
<evidence type="ECO:0000313" key="3">
    <source>
        <dbReference type="EMBL" id="KJB35844.1"/>
    </source>
</evidence>
<evidence type="ECO:0000256" key="1">
    <source>
        <dbReference type="ARBA" id="ARBA00010582"/>
    </source>
</evidence>
<proteinExistence type="inferred from homology"/>
<dbReference type="PANTHER" id="PTHR23201">
    <property type="entry name" value="EXTENSIN, PROLINE-RICH PROTEIN"/>
    <property type="match status" value="1"/>
</dbReference>
<protein>
    <recommendedName>
        <fullName evidence="5">Gibberellin-regulated protein 9</fullName>
    </recommendedName>
</protein>
<dbReference type="GO" id="GO:0009740">
    <property type="term" value="P:gibberellic acid mediated signaling pathway"/>
    <property type="evidence" value="ECO:0007669"/>
    <property type="project" value="UniProtKB-KW"/>
</dbReference>
<comment type="similarity">
    <text evidence="1">Belongs to the GASA family.</text>
</comment>
<sequence length="72" mass="8175">MVALTNKYHKKINCKYACCRRCRKKPTKKVCVRVCKICCKKCHCVPPGAYGLKSACPCYAKLKTHGHMLKCP</sequence>
<dbReference type="AlphaFoldDB" id="A0A0D2RVF2"/>
<dbReference type="STRING" id="29730.A0A0D2RVF2"/>
<gene>
    <name evidence="3" type="ORF">B456_006G131100</name>
</gene>
<dbReference type="Gramene" id="KJB35844">
    <property type="protein sequence ID" value="KJB35844"/>
    <property type="gene ID" value="B456_006G131100"/>
</dbReference>
<evidence type="ECO:0000313" key="4">
    <source>
        <dbReference type="Proteomes" id="UP000032304"/>
    </source>
</evidence>
<reference evidence="3 4" key="1">
    <citation type="journal article" date="2012" name="Nature">
        <title>Repeated polyploidization of Gossypium genomes and the evolution of spinnable cotton fibres.</title>
        <authorList>
            <person name="Paterson A.H."/>
            <person name="Wendel J.F."/>
            <person name="Gundlach H."/>
            <person name="Guo H."/>
            <person name="Jenkins J."/>
            <person name="Jin D."/>
            <person name="Llewellyn D."/>
            <person name="Showmaker K.C."/>
            <person name="Shu S."/>
            <person name="Udall J."/>
            <person name="Yoo M.J."/>
            <person name="Byers R."/>
            <person name="Chen W."/>
            <person name="Doron-Faigenboim A."/>
            <person name="Duke M.V."/>
            <person name="Gong L."/>
            <person name="Grimwood J."/>
            <person name="Grover C."/>
            <person name="Grupp K."/>
            <person name="Hu G."/>
            <person name="Lee T.H."/>
            <person name="Li J."/>
            <person name="Lin L."/>
            <person name="Liu T."/>
            <person name="Marler B.S."/>
            <person name="Page J.T."/>
            <person name="Roberts A.W."/>
            <person name="Romanel E."/>
            <person name="Sanders W.S."/>
            <person name="Szadkowski E."/>
            <person name="Tan X."/>
            <person name="Tang H."/>
            <person name="Xu C."/>
            <person name="Wang J."/>
            <person name="Wang Z."/>
            <person name="Zhang D."/>
            <person name="Zhang L."/>
            <person name="Ashrafi H."/>
            <person name="Bedon F."/>
            <person name="Bowers J.E."/>
            <person name="Brubaker C.L."/>
            <person name="Chee P.W."/>
            <person name="Das S."/>
            <person name="Gingle A.R."/>
            <person name="Haigler C.H."/>
            <person name="Harker D."/>
            <person name="Hoffmann L.V."/>
            <person name="Hovav R."/>
            <person name="Jones D.C."/>
            <person name="Lemke C."/>
            <person name="Mansoor S."/>
            <person name="ur Rahman M."/>
            <person name="Rainville L.N."/>
            <person name="Rambani A."/>
            <person name="Reddy U.K."/>
            <person name="Rong J.K."/>
            <person name="Saranga Y."/>
            <person name="Scheffler B.E."/>
            <person name="Scheffler J.A."/>
            <person name="Stelly D.M."/>
            <person name="Triplett B.A."/>
            <person name="Van Deynze A."/>
            <person name="Vaslin M.F."/>
            <person name="Waghmare V.N."/>
            <person name="Walford S.A."/>
            <person name="Wright R.J."/>
            <person name="Zaki E.A."/>
            <person name="Zhang T."/>
            <person name="Dennis E.S."/>
            <person name="Mayer K.F."/>
            <person name="Peterson D.G."/>
            <person name="Rokhsar D.S."/>
            <person name="Wang X."/>
            <person name="Schmutz J."/>
        </authorList>
    </citation>
    <scope>NUCLEOTIDE SEQUENCE [LARGE SCALE GENOMIC DNA]</scope>
</reference>
<name>A0A0D2RVF2_GOSRA</name>
<dbReference type="EMBL" id="CM001745">
    <property type="protein sequence ID" value="KJB35844.1"/>
    <property type="molecule type" value="Genomic_DNA"/>
</dbReference>
<evidence type="ECO:0000256" key="2">
    <source>
        <dbReference type="ARBA" id="ARBA00022941"/>
    </source>
</evidence>
<dbReference type="InterPro" id="IPR003854">
    <property type="entry name" value="GASA"/>
</dbReference>
<dbReference type="PANTHER" id="PTHR23201:SF20">
    <property type="entry name" value="GIBBERELLIN-REGULATED PROTEIN 9-LIKE"/>
    <property type="match status" value="1"/>
</dbReference>